<feature type="region of interest" description="Disordered" evidence="1">
    <location>
        <begin position="1"/>
        <end position="35"/>
    </location>
</feature>
<reference evidence="2" key="1">
    <citation type="journal article" date="2021" name="Open Biol.">
        <title>Shared evolutionary footprints suggest mitochondrial oxidative damage underlies multiple complex I losses in fungi.</title>
        <authorList>
            <person name="Schikora-Tamarit M.A."/>
            <person name="Marcet-Houben M."/>
            <person name="Nosek J."/>
            <person name="Gabaldon T."/>
        </authorList>
    </citation>
    <scope>NUCLEOTIDE SEQUENCE</scope>
    <source>
        <strain evidence="2">CBS2887</strain>
    </source>
</reference>
<feature type="compositionally biased region" description="Low complexity" evidence="1">
    <location>
        <begin position="20"/>
        <end position="29"/>
    </location>
</feature>
<comment type="caution">
    <text evidence="2">The sequence shown here is derived from an EMBL/GenBank/DDBJ whole genome shotgun (WGS) entry which is preliminary data.</text>
</comment>
<evidence type="ECO:0000313" key="3">
    <source>
        <dbReference type="Proteomes" id="UP000774326"/>
    </source>
</evidence>
<evidence type="ECO:0000256" key="1">
    <source>
        <dbReference type="SAM" id="MobiDB-lite"/>
    </source>
</evidence>
<accession>A0A9P8PJZ2</accession>
<protein>
    <submittedName>
        <fullName evidence="2">Uncharacterized protein</fullName>
    </submittedName>
</protein>
<sequence length="70" mass="7542">MQGFKDHWPNNLDVKDSKSSKVSGASNSKTPSLSLPLCLPATLSFWNHLAFLRSGSSTSSSSPESDSWSL</sequence>
<name>A0A9P8PJZ2_WICPI</name>
<evidence type="ECO:0000313" key="2">
    <source>
        <dbReference type="EMBL" id="KAH3673421.1"/>
    </source>
</evidence>
<feature type="compositionally biased region" description="Basic and acidic residues" evidence="1">
    <location>
        <begin position="1"/>
        <end position="19"/>
    </location>
</feature>
<proteinExistence type="predicted"/>
<reference evidence="2" key="2">
    <citation type="submission" date="2021-01" db="EMBL/GenBank/DDBJ databases">
        <authorList>
            <person name="Schikora-Tamarit M.A."/>
        </authorList>
    </citation>
    <scope>NUCLEOTIDE SEQUENCE</scope>
    <source>
        <strain evidence="2">CBS2887</strain>
    </source>
</reference>
<dbReference type="EMBL" id="JAEUBG010005651">
    <property type="protein sequence ID" value="KAH3673421.1"/>
    <property type="molecule type" value="Genomic_DNA"/>
</dbReference>
<gene>
    <name evidence="2" type="ORF">WICPIJ_009809</name>
</gene>
<dbReference type="Proteomes" id="UP000774326">
    <property type="component" value="Unassembled WGS sequence"/>
</dbReference>
<organism evidence="2 3">
    <name type="scientific">Wickerhamomyces pijperi</name>
    <name type="common">Yeast</name>
    <name type="synonym">Pichia pijperi</name>
    <dbReference type="NCBI Taxonomy" id="599730"/>
    <lineage>
        <taxon>Eukaryota</taxon>
        <taxon>Fungi</taxon>
        <taxon>Dikarya</taxon>
        <taxon>Ascomycota</taxon>
        <taxon>Saccharomycotina</taxon>
        <taxon>Saccharomycetes</taxon>
        <taxon>Phaffomycetales</taxon>
        <taxon>Wickerhamomycetaceae</taxon>
        <taxon>Wickerhamomyces</taxon>
    </lineage>
</organism>
<keyword evidence="3" id="KW-1185">Reference proteome</keyword>
<dbReference type="AlphaFoldDB" id="A0A9P8PJZ2"/>